<name>A0ACB8VWQ4_9TELE</name>
<proteinExistence type="predicted"/>
<comment type="caution">
    <text evidence="1">The sequence shown here is derived from an EMBL/GenBank/DDBJ whole genome shotgun (WGS) entry which is preliminary data.</text>
</comment>
<keyword evidence="2" id="KW-1185">Reference proteome</keyword>
<gene>
    <name evidence="1" type="ORF">L3Q82_014232</name>
</gene>
<dbReference type="EMBL" id="CM041547">
    <property type="protein sequence ID" value="KAI3359875.1"/>
    <property type="molecule type" value="Genomic_DNA"/>
</dbReference>
<accession>A0ACB8VWQ4</accession>
<reference evidence="1" key="1">
    <citation type="submission" date="2022-04" db="EMBL/GenBank/DDBJ databases">
        <title>Jade perch genome.</title>
        <authorList>
            <person name="Chao B."/>
        </authorList>
    </citation>
    <scope>NUCLEOTIDE SEQUENCE</scope>
    <source>
        <strain evidence="1">CB-2022</strain>
    </source>
</reference>
<evidence type="ECO:0000313" key="1">
    <source>
        <dbReference type="EMBL" id="KAI3359875.1"/>
    </source>
</evidence>
<evidence type="ECO:0000313" key="2">
    <source>
        <dbReference type="Proteomes" id="UP000831701"/>
    </source>
</evidence>
<sequence>MTRHRTTHTGERPYACHICGMRYRFAPNLKHTALCSIHTDHCSLHISAQTPPPPPPPPAAESTGAAPQTCHIQNPPRWTIAC</sequence>
<organism evidence="1 2">
    <name type="scientific">Scortum barcoo</name>
    <name type="common">barcoo grunter</name>
    <dbReference type="NCBI Taxonomy" id="214431"/>
    <lineage>
        <taxon>Eukaryota</taxon>
        <taxon>Metazoa</taxon>
        <taxon>Chordata</taxon>
        <taxon>Craniata</taxon>
        <taxon>Vertebrata</taxon>
        <taxon>Euteleostomi</taxon>
        <taxon>Actinopterygii</taxon>
        <taxon>Neopterygii</taxon>
        <taxon>Teleostei</taxon>
        <taxon>Neoteleostei</taxon>
        <taxon>Acanthomorphata</taxon>
        <taxon>Eupercaria</taxon>
        <taxon>Centrarchiformes</taxon>
        <taxon>Terapontoidei</taxon>
        <taxon>Terapontidae</taxon>
        <taxon>Scortum</taxon>
    </lineage>
</organism>
<dbReference type="Proteomes" id="UP000831701">
    <property type="component" value="Chromosome 17"/>
</dbReference>
<protein>
    <submittedName>
        <fullName evidence="1">Uncharacterized protein</fullName>
    </submittedName>
</protein>